<evidence type="ECO:0000313" key="2">
    <source>
        <dbReference type="Proteomes" id="UP000235965"/>
    </source>
</evidence>
<dbReference type="InParanoid" id="A0A2J7PD82"/>
<protein>
    <submittedName>
        <fullName evidence="1">Uncharacterized protein</fullName>
    </submittedName>
</protein>
<organism evidence="1 2">
    <name type="scientific">Cryptotermes secundus</name>
    <dbReference type="NCBI Taxonomy" id="105785"/>
    <lineage>
        <taxon>Eukaryota</taxon>
        <taxon>Metazoa</taxon>
        <taxon>Ecdysozoa</taxon>
        <taxon>Arthropoda</taxon>
        <taxon>Hexapoda</taxon>
        <taxon>Insecta</taxon>
        <taxon>Pterygota</taxon>
        <taxon>Neoptera</taxon>
        <taxon>Polyneoptera</taxon>
        <taxon>Dictyoptera</taxon>
        <taxon>Blattodea</taxon>
        <taxon>Blattoidea</taxon>
        <taxon>Termitoidae</taxon>
        <taxon>Kalotermitidae</taxon>
        <taxon>Cryptotermitinae</taxon>
        <taxon>Cryptotermes</taxon>
    </lineage>
</organism>
<dbReference type="AlphaFoldDB" id="A0A2J7PD82"/>
<reference evidence="1 2" key="1">
    <citation type="submission" date="2017-12" db="EMBL/GenBank/DDBJ databases">
        <title>Hemimetabolous genomes reveal molecular basis of termite eusociality.</title>
        <authorList>
            <person name="Harrison M.C."/>
            <person name="Jongepier E."/>
            <person name="Robertson H.M."/>
            <person name="Arning N."/>
            <person name="Bitard-Feildel T."/>
            <person name="Chao H."/>
            <person name="Childers C.P."/>
            <person name="Dinh H."/>
            <person name="Doddapaneni H."/>
            <person name="Dugan S."/>
            <person name="Gowin J."/>
            <person name="Greiner C."/>
            <person name="Han Y."/>
            <person name="Hu H."/>
            <person name="Hughes D.S.T."/>
            <person name="Huylmans A.-K."/>
            <person name="Kemena C."/>
            <person name="Kremer L.P.M."/>
            <person name="Lee S.L."/>
            <person name="Lopez-Ezquerra A."/>
            <person name="Mallet L."/>
            <person name="Monroy-Kuhn J.M."/>
            <person name="Moser A."/>
            <person name="Murali S.C."/>
            <person name="Muzny D.M."/>
            <person name="Otani S."/>
            <person name="Piulachs M.-D."/>
            <person name="Poelchau M."/>
            <person name="Qu J."/>
            <person name="Schaub F."/>
            <person name="Wada-Katsumata A."/>
            <person name="Worley K.C."/>
            <person name="Xie Q."/>
            <person name="Ylla G."/>
            <person name="Poulsen M."/>
            <person name="Gibbs R.A."/>
            <person name="Schal C."/>
            <person name="Richards S."/>
            <person name="Belles X."/>
            <person name="Korb J."/>
            <person name="Bornberg-Bauer E."/>
        </authorList>
    </citation>
    <scope>NUCLEOTIDE SEQUENCE [LARGE SCALE GENOMIC DNA]</scope>
    <source>
        <tissue evidence="1">Whole body</tissue>
    </source>
</reference>
<proteinExistence type="predicted"/>
<dbReference type="Proteomes" id="UP000235965">
    <property type="component" value="Unassembled WGS sequence"/>
</dbReference>
<accession>A0A2J7PD82</accession>
<name>A0A2J7PD82_9NEOP</name>
<sequence length="55" mass="6171">MRKKGFEKGSFHLALTHQAGDENFIDVRTSNVQKYSKSNPTSYLVYSGGYNLPTS</sequence>
<comment type="caution">
    <text evidence="1">The sequence shown here is derived from an EMBL/GenBank/DDBJ whole genome shotgun (WGS) entry which is preliminary data.</text>
</comment>
<evidence type="ECO:0000313" key="1">
    <source>
        <dbReference type="EMBL" id="PNF14282.1"/>
    </source>
</evidence>
<dbReference type="EMBL" id="NEVH01026393">
    <property type="protein sequence ID" value="PNF14282.1"/>
    <property type="molecule type" value="Genomic_DNA"/>
</dbReference>
<gene>
    <name evidence="1" type="ORF">B7P43_G07096</name>
</gene>
<keyword evidence="2" id="KW-1185">Reference proteome</keyword>